<evidence type="ECO:0000259" key="5">
    <source>
        <dbReference type="PROSITE" id="PS51635"/>
    </source>
</evidence>
<name>A0A2W5NCS5_RHOSU</name>
<dbReference type="PANTHER" id="PTHR14226">
    <property type="entry name" value="NEUROPATHY TARGET ESTERASE/SWISS CHEESE D.MELANOGASTER"/>
    <property type="match status" value="1"/>
</dbReference>
<dbReference type="Proteomes" id="UP000249185">
    <property type="component" value="Unassembled WGS sequence"/>
</dbReference>
<dbReference type="InterPro" id="IPR050301">
    <property type="entry name" value="NTE"/>
</dbReference>
<evidence type="ECO:0000256" key="3">
    <source>
        <dbReference type="ARBA" id="ARBA00023098"/>
    </source>
</evidence>
<gene>
    <name evidence="6" type="ORF">DI556_13750</name>
</gene>
<feature type="active site" description="Proton acceptor" evidence="4">
    <location>
        <position position="195"/>
    </location>
</feature>
<dbReference type="PANTHER" id="PTHR14226:SF78">
    <property type="entry name" value="SLR0060 PROTEIN"/>
    <property type="match status" value="1"/>
</dbReference>
<comment type="caution">
    <text evidence="6">The sequence shown here is derived from an EMBL/GenBank/DDBJ whole genome shotgun (WGS) entry which is preliminary data.</text>
</comment>
<feature type="short sequence motif" description="DGA/G" evidence="4">
    <location>
        <begin position="195"/>
        <end position="197"/>
    </location>
</feature>
<feature type="short sequence motif" description="GXGXXG" evidence="4">
    <location>
        <begin position="13"/>
        <end position="18"/>
    </location>
</feature>
<dbReference type="GO" id="GO:0016042">
    <property type="term" value="P:lipid catabolic process"/>
    <property type="evidence" value="ECO:0007669"/>
    <property type="project" value="UniProtKB-UniRule"/>
</dbReference>
<dbReference type="InterPro" id="IPR002641">
    <property type="entry name" value="PNPLA_dom"/>
</dbReference>
<evidence type="ECO:0000256" key="4">
    <source>
        <dbReference type="PROSITE-ProRule" id="PRU01161"/>
    </source>
</evidence>
<feature type="domain" description="PNPLA" evidence="5">
    <location>
        <begin position="9"/>
        <end position="208"/>
    </location>
</feature>
<proteinExistence type="predicted"/>
<dbReference type="PROSITE" id="PS51635">
    <property type="entry name" value="PNPLA"/>
    <property type="match status" value="1"/>
</dbReference>
<organism evidence="6 7">
    <name type="scientific">Rhodovulum sulfidophilum</name>
    <name type="common">Rhodobacter sulfidophilus</name>
    <dbReference type="NCBI Taxonomy" id="35806"/>
    <lineage>
        <taxon>Bacteria</taxon>
        <taxon>Pseudomonadati</taxon>
        <taxon>Pseudomonadota</taxon>
        <taxon>Alphaproteobacteria</taxon>
        <taxon>Rhodobacterales</taxon>
        <taxon>Paracoccaceae</taxon>
        <taxon>Rhodovulum</taxon>
    </lineage>
</organism>
<evidence type="ECO:0000313" key="6">
    <source>
        <dbReference type="EMBL" id="PZQ48525.1"/>
    </source>
</evidence>
<evidence type="ECO:0000256" key="1">
    <source>
        <dbReference type="ARBA" id="ARBA00022801"/>
    </source>
</evidence>
<accession>A0A2W5NCS5</accession>
<dbReference type="Gene3D" id="3.40.1090.10">
    <property type="entry name" value="Cytosolic phospholipase A2 catalytic domain"/>
    <property type="match status" value="2"/>
</dbReference>
<evidence type="ECO:0000256" key="2">
    <source>
        <dbReference type="ARBA" id="ARBA00022963"/>
    </source>
</evidence>
<keyword evidence="3 4" id="KW-0443">Lipid metabolism</keyword>
<keyword evidence="2 4" id="KW-0442">Lipid degradation</keyword>
<reference evidence="6 7" key="1">
    <citation type="submission" date="2017-08" db="EMBL/GenBank/DDBJ databases">
        <title>Infants hospitalized years apart are colonized by the same room-sourced microbial strains.</title>
        <authorList>
            <person name="Brooks B."/>
            <person name="Olm M.R."/>
            <person name="Firek B.A."/>
            <person name="Baker R."/>
            <person name="Thomas B.C."/>
            <person name="Morowitz M.J."/>
            <person name="Banfield J.F."/>
        </authorList>
    </citation>
    <scope>NUCLEOTIDE SEQUENCE [LARGE SCALE GENOMIC DNA]</scope>
    <source>
        <strain evidence="6">S2_005_002_R2_34</strain>
    </source>
</reference>
<protein>
    <submittedName>
        <fullName evidence="6">Patatin</fullName>
    </submittedName>
</protein>
<sequence>MTDTRRINLALQGGGSHGALTWGVLDRLLEDPRLAISEISGTSAGAMNAVALADGYRRGGREGARDSLARFWKAVSDSTRYSPIQRGIWDRIAGRYSLDYSPGYLMMESLGRVFSPYELNPLGLNPLRDLLLANVDFTNVNACPDIHVHVTATNVRTGRAKIFSQGEVSAEAVLASACLPQMSPAVEIDGEAYWDGGFSGNPALQPLVESDVSDVMIVQINPVIRHAVPRSAREIINRVNEISFNSSLLKELRTFNLLQRAMVLEGVTPGVKRSAFLHLIHVDDEVQDLEASSKLNAEWGYLQLLFDRGRRWADTWLESNFDAIGRRSTFDLDDLFEEPKLRPKGTRRLVEMEGEPVKRRRRRSG</sequence>
<dbReference type="GO" id="GO:0016787">
    <property type="term" value="F:hydrolase activity"/>
    <property type="evidence" value="ECO:0007669"/>
    <property type="project" value="UniProtKB-UniRule"/>
</dbReference>
<feature type="short sequence motif" description="GXSXG" evidence="4">
    <location>
        <begin position="41"/>
        <end position="45"/>
    </location>
</feature>
<dbReference type="Pfam" id="PF01734">
    <property type="entry name" value="Patatin"/>
    <property type="match status" value="1"/>
</dbReference>
<dbReference type="InterPro" id="IPR016035">
    <property type="entry name" value="Acyl_Trfase/lysoPLipase"/>
</dbReference>
<keyword evidence="1 4" id="KW-0378">Hydrolase</keyword>
<feature type="active site" description="Nucleophile" evidence="4">
    <location>
        <position position="43"/>
    </location>
</feature>
<dbReference type="SUPFAM" id="SSF52151">
    <property type="entry name" value="FabD/lysophospholipase-like"/>
    <property type="match status" value="1"/>
</dbReference>
<dbReference type="EMBL" id="QFPW01000011">
    <property type="protein sequence ID" value="PZQ48525.1"/>
    <property type="molecule type" value="Genomic_DNA"/>
</dbReference>
<evidence type="ECO:0000313" key="7">
    <source>
        <dbReference type="Proteomes" id="UP000249185"/>
    </source>
</evidence>
<dbReference type="AlphaFoldDB" id="A0A2W5NCS5"/>